<organism evidence="1 2">
    <name type="scientific">Syntrophomonas zehnderi OL-4</name>
    <dbReference type="NCBI Taxonomy" id="690567"/>
    <lineage>
        <taxon>Bacteria</taxon>
        <taxon>Bacillati</taxon>
        <taxon>Bacillota</taxon>
        <taxon>Clostridia</taxon>
        <taxon>Eubacteriales</taxon>
        <taxon>Syntrophomonadaceae</taxon>
        <taxon>Syntrophomonas</taxon>
    </lineage>
</organism>
<evidence type="ECO:0000313" key="1">
    <source>
        <dbReference type="EMBL" id="CFX86118.1"/>
    </source>
</evidence>
<accession>A0A0E4GEE7</accession>
<name>A0A0E4GEE7_9FIRM</name>
<reference evidence="1 2" key="1">
    <citation type="submission" date="2015-03" db="EMBL/GenBank/DDBJ databases">
        <authorList>
            <person name="Murphy D."/>
        </authorList>
    </citation>
    <scope>NUCLEOTIDE SEQUENCE [LARGE SCALE GENOMIC DNA]</scope>
    <source>
        <strain evidence="1 2">OL-4</strain>
    </source>
</reference>
<protein>
    <submittedName>
        <fullName evidence="1">Uncharacterized</fullName>
    </submittedName>
</protein>
<dbReference type="AlphaFoldDB" id="A0A0E4GEE7"/>
<evidence type="ECO:0000313" key="2">
    <source>
        <dbReference type="Proteomes" id="UP000045545"/>
    </source>
</evidence>
<dbReference type="OrthoDB" id="2077836at2"/>
<sequence>MKSNKKNFYRPLLKSLADDIVGLMETNEGRLLALEMLEEIPADIKNDVLEGLSSFYNPQMVYFFSLLKWEYGKEYEAICDRALTKYRLAGLDVDYKQPVMGRFYKAFASLSRHTGRMTLDMAWETGKDKLYVECFFLTFSSDGIHSFFIVNEISISQYEKDRGLFSDMIELSYKEGCFLLCEAYKLNVRYMTRPALGKFLYQKYLDDDTDFPPAHTNNVLRKVCARLSPRQLGNSFFHALRYQDYNYILSILYNEQPYHSLLLHQLNNSILPGTIIMEGQVEEVRASVDFAEITAFSTTLQEREVYHNEYIMRLVRDTTGSWCIRHLENTTSIRLDADSSLNPFNMQVYCRVYEIIDIDDLFDVLDQLDDIREVEELPYGLHMRLTCFEDDFNHGISFMTGVIADLVINADEFVVISQDIETLDELHCLFMENNTFALVQRGEYEINLISAYNYLSGQYANFEDILLNEDTEVSDFVFEDGMRFITARYLIKDRAKVMARLAEIKSLQIDLQGELQVYYELEDEPNQPGLFAEYILGSSWVTVSAFGEKDINLIRRNFERDMYDALEFDGLELREDGIFAILSLDVKRQYPQLESALKDLYLNKWYHSNLPTLRGMSPLEACQTEEGKRLLWTLFKRIKQKEKKRHINGDRRRIGLKEYLRKVEFEKENQP</sequence>
<gene>
    <name evidence="1" type="ORF">2053</name>
</gene>
<dbReference type="EMBL" id="CGIH01000032">
    <property type="protein sequence ID" value="CFX86118.1"/>
    <property type="molecule type" value="Genomic_DNA"/>
</dbReference>
<proteinExistence type="predicted"/>
<dbReference type="Proteomes" id="UP000045545">
    <property type="component" value="Unassembled WGS sequence"/>
</dbReference>
<dbReference type="RefSeq" id="WP_046498490.1">
    <property type="nucleotide sequence ID" value="NZ_CGIH01000032.1"/>
</dbReference>
<keyword evidence="2" id="KW-1185">Reference proteome</keyword>